<reference evidence="2 3" key="1">
    <citation type="submission" date="2021-06" db="EMBL/GenBank/DDBJ databases">
        <title>Caerostris extrusa draft genome.</title>
        <authorList>
            <person name="Kono N."/>
            <person name="Arakawa K."/>
        </authorList>
    </citation>
    <scope>NUCLEOTIDE SEQUENCE [LARGE SCALE GENOMIC DNA]</scope>
</reference>
<evidence type="ECO:0000256" key="1">
    <source>
        <dbReference type="SAM" id="MobiDB-lite"/>
    </source>
</evidence>
<accession>A0AAV4YE17</accession>
<dbReference type="AlphaFoldDB" id="A0AAV4YE17"/>
<evidence type="ECO:0000313" key="2">
    <source>
        <dbReference type="EMBL" id="GIZ05388.1"/>
    </source>
</evidence>
<dbReference type="EMBL" id="BPLR01019308">
    <property type="protein sequence ID" value="GIZ05388.1"/>
    <property type="molecule type" value="Genomic_DNA"/>
</dbReference>
<keyword evidence="3" id="KW-1185">Reference proteome</keyword>
<evidence type="ECO:0000313" key="3">
    <source>
        <dbReference type="Proteomes" id="UP001054945"/>
    </source>
</evidence>
<proteinExistence type="predicted"/>
<comment type="caution">
    <text evidence="2">The sequence shown here is derived from an EMBL/GenBank/DDBJ whole genome shotgun (WGS) entry which is preliminary data.</text>
</comment>
<name>A0AAV4YE17_CAEEX</name>
<gene>
    <name evidence="2" type="ORF">CEXT_8011</name>
</gene>
<feature type="non-terminal residue" evidence="2">
    <location>
        <position position="1"/>
    </location>
</feature>
<sequence length="97" mass="10666">AAQCHLLHRTAGHETPQELADSSALKCSASTGSGKDYFTSGPKKTNHKNGILKGMEKKPQSPILGRYFTKKYIQKTALAGDMLNVIRLALRTFEQPH</sequence>
<dbReference type="Proteomes" id="UP001054945">
    <property type="component" value="Unassembled WGS sequence"/>
</dbReference>
<protein>
    <submittedName>
        <fullName evidence="2">Uncharacterized protein</fullName>
    </submittedName>
</protein>
<organism evidence="2 3">
    <name type="scientific">Caerostris extrusa</name>
    <name type="common">Bark spider</name>
    <name type="synonym">Caerostris bankana</name>
    <dbReference type="NCBI Taxonomy" id="172846"/>
    <lineage>
        <taxon>Eukaryota</taxon>
        <taxon>Metazoa</taxon>
        <taxon>Ecdysozoa</taxon>
        <taxon>Arthropoda</taxon>
        <taxon>Chelicerata</taxon>
        <taxon>Arachnida</taxon>
        <taxon>Araneae</taxon>
        <taxon>Araneomorphae</taxon>
        <taxon>Entelegynae</taxon>
        <taxon>Araneoidea</taxon>
        <taxon>Araneidae</taxon>
        <taxon>Caerostris</taxon>
    </lineage>
</organism>
<feature type="region of interest" description="Disordered" evidence="1">
    <location>
        <begin position="31"/>
        <end position="56"/>
    </location>
</feature>